<evidence type="ECO:0000313" key="9">
    <source>
        <dbReference type="Proteomes" id="UP000265515"/>
    </source>
</evidence>
<protein>
    <recommendedName>
        <fullName evidence="10">Amine oxidase domain-containing protein</fullName>
    </recommendedName>
</protein>
<dbReference type="EMBL" id="BFEA01000011">
    <property type="protein sequence ID" value="GBG60423.1"/>
    <property type="molecule type" value="Genomic_DNA"/>
</dbReference>
<proteinExistence type="inferred from homology"/>
<evidence type="ECO:0000256" key="7">
    <source>
        <dbReference type="SAM" id="Phobius"/>
    </source>
</evidence>
<keyword evidence="9" id="KW-1185">Reference proteome</keyword>
<comment type="similarity">
    <text evidence="1">Belongs to the carotenoid/retinoid oxidoreductase family. CrtISO subfamily.</text>
</comment>
<dbReference type="STRING" id="69332.A0A388JRM2"/>
<name>A0A388JRM2_CHABU</name>
<keyword evidence="4" id="KW-0274">FAD</keyword>
<evidence type="ECO:0000313" key="8">
    <source>
        <dbReference type="EMBL" id="GBG60423.1"/>
    </source>
</evidence>
<keyword evidence="2" id="KW-0285">Flavoprotein</keyword>
<keyword evidence="7" id="KW-0472">Membrane</keyword>
<organism evidence="8 9">
    <name type="scientific">Chara braunii</name>
    <name type="common">Braun's stonewort</name>
    <dbReference type="NCBI Taxonomy" id="69332"/>
    <lineage>
        <taxon>Eukaryota</taxon>
        <taxon>Viridiplantae</taxon>
        <taxon>Streptophyta</taxon>
        <taxon>Charophyceae</taxon>
        <taxon>Charales</taxon>
        <taxon>Characeae</taxon>
        <taxon>Chara</taxon>
    </lineage>
</organism>
<gene>
    <name evidence="8" type="ORF">CBR_g5599</name>
</gene>
<keyword evidence="3" id="KW-0732">Signal</keyword>
<feature type="transmembrane region" description="Helical" evidence="7">
    <location>
        <begin position="12"/>
        <end position="33"/>
    </location>
</feature>
<evidence type="ECO:0000256" key="1">
    <source>
        <dbReference type="ARBA" id="ARBA00005855"/>
    </source>
</evidence>
<keyword evidence="7" id="KW-0812">Transmembrane</keyword>
<dbReference type="SUPFAM" id="SSF51905">
    <property type="entry name" value="FAD/NAD(P)-binding domain"/>
    <property type="match status" value="1"/>
</dbReference>
<keyword evidence="7" id="KW-1133">Transmembrane helix</keyword>
<dbReference type="InterPro" id="IPR052206">
    <property type="entry name" value="Retinol_saturase"/>
</dbReference>
<dbReference type="Proteomes" id="UP000265515">
    <property type="component" value="Unassembled WGS sequence"/>
</dbReference>
<evidence type="ECO:0000256" key="5">
    <source>
        <dbReference type="ARBA" id="ARBA00022857"/>
    </source>
</evidence>
<dbReference type="PANTHER" id="PTHR46091">
    <property type="entry name" value="BLR7054 PROTEIN"/>
    <property type="match status" value="1"/>
</dbReference>
<evidence type="ECO:0000256" key="6">
    <source>
        <dbReference type="ARBA" id="ARBA00023027"/>
    </source>
</evidence>
<keyword evidence="6" id="KW-0520">NAD</keyword>
<keyword evidence="5" id="KW-0521">NADP</keyword>
<dbReference type="Gramene" id="GBG60423">
    <property type="protein sequence ID" value="GBG60423"/>
    <property type="gene ID" value="CBR_g5599"/>
</dbReference>
<sequence length="665" mass="72278">MSPWIVLTSSSTMIAGVAGVGLLCVLLIVWRLFSKPKIVAISSEEELGTQVFSMDAVPSKLDVVVIGSGLGGLSAAACLARVGKRVLVLDRDAASGGCAQSFVNRGFQFDSGFQYVPGSLADPSAPIGRLFNALLGWGVEWVPPRSDCYDKVVFQDDEEEFAFKEALSTLQRDLETKFPSESASIQSIFELSREVGAAFAGLCVWKMLPRWVRDHFDSIARLFLSPVCDVGLSTTYDMLRQFTEDERLTGVLTSQWFEYGLPPKESSFFVAFFSLLSVCKGAFYPQKGIGSIPKALVSQIERAGGKVLQRAHVQHILVDNLKKTVVGLRLTTVQGEVVHIRCNCIVSGIGALPTYETLLDEESRRALGVGDAIAMLHQDVGPSKVVITMFVGLRGSHSELDLPGHNTRVHCSHNYKEKILVELEGSEGGLMERRSIGRGGSPGESKDGEHTWSFVDANGLVEGNCSHSSSDGESTGACLEEGLLPVDCLTISFPSAKDLNYMARHGNRSTCCVLATVDGKWLEAWSAGESRGGTIDNLKTNLAAALLVKLFELYPLLRRKVEFVDVSVPWKVPWKVSDGDFFAVERGMSYGLASRPQRFLPRIQKFLGPTTAVKGLFLAGQDVLVTGMVGAFLGGVLAAIAVSKLCLLDLLWVVMGWSRRKQIPR</sequence>
<accession>A0A388JRM2</accession>
<dbReference type="PANTHER" id="PTHR46091:SF3">
    <property type="entry name" value="AMINE OXIDASE DOMAIN-CONTAINING PROTEIN"/>
    <property type="match status" value="1"/>
</dbReference>
<reference evidence="8 9" key="1">
    <citation type="journal article" date="2018" name="Cell">
        <title>The Chara Genome: Secondary Complexity and Implications for Plant Terrestrialization.</title>
        <authorList>
            <person name="Nishiyama T."/>
            <person name="Sakayama H."/>
            <person name="Vries J.D."/>
            <person name="Buschmann H."/>
            <person name="Saint-Marcoux D."/>
            <person name="Ullrich K.K."/>
            <person name="Haas F.B."/>
            <person name="Vanderstraeten L."/>
            <person name="Becker D."/>
            <person name="Lang D."/>
            <person name="Vosolsobe S."/>
            <person name="Rombauts S."/>
            <person name="Wilhelmsson P.K.I."/>
            <person name="Janitza P."/>
            <person name="Kern R."/>
            <person name="Heyl A."/>
            <person name="Rumpler F."/>
            <person name="Villalobos L.I.A.C."/>
            <person name="Clay J.M."/>
            <person name="Skokan R."/>
            <person name="Toyoda A."/>
            <person name="Suzuki Y."/>
            <person name="Kagoshima H."/>
            <person name="Schijlen E."/>
            <person name="Tajeshwar N."/>
            <person name="Catarino B."/>
            <person name="Hetherington A.J."/>
            <person name="Saltykova A."/>
            <person name="Bonnot C."/>
            <person name="Breuninger H."/>
            <person name="Symeonidi A."/>
            <person name="Radhakrishnan G.V."/>
            <person name="Van Nieuwerburgh F."/>
            <person name="Deforce D."/>
            <person name="Chang C."/>
            <person name="Karol K.G."/>
            <person name="Hedrich R."/>
            <person name="Ulvskov P."/>
            <person name="Glockner G."/>
            <person name="Delwiche C.F."/>
            <person name="Petrasek J."/>
            <person name="Van de Peer Y."/>
            <person name="Friml J."/>
            <person name="Beilby M."/>
            <person name="Dolan L."/>
            <person name="Kohara Y."/>
            <person name="Sugano S."/>
            <person name="Fujiyama A."/>
            <person name="Delaux P.-M."/>
            <person name="Quint M."/>
            <person name="TheiBen G."/>
            <person name="Hagemann M."/>
            <person name="Harholt J."/>
            <person name="Dunand C."/>
            <person name="Zachgo S."/>
            <person name="Langdale J."/>
            <person name="Maumus F."/>
            <person name="Straeten D.V.D."/>
            <person name="Gould S.B."/>
            <person name="Rensing S.A."/>
        </authorList>
    </citation>
    <scope>NUCLEOTIDE SEQUENCE [LARGE SCALE GENOMIC DNA]</scope>
    <source>
        <strain evidence="8 9">S276</strain>
    </source>
</reference>
<dbReference type="InterPro" id="IPR036188">
    <property type="entry name" value="FAD/NAD-bd_sf"/>
</dbReference>
<dbReference type="Pfam" id="PF13450">
    <property type="entry name" value="NAD_binding_8"/>
    <property type="match status" value="1"/>
</dbReference>
<dbReference type="Gene3D" id="3.50.50.60">
    <property type="entry name" value="FAD/NAD(P)-binding domain"/>
    <property type="match status" value="2"/>
</dbReference>
<evidence type="ECO:0008006" key="10">
    <source>
        <dbReference type="Google" id="ProtNLM"/>
    </source>
</evidence>
<comment type="caution">
    <text evidence="8">The sequence shown here is derived from an EMBL/GenBank/DDBJ whole genome shotgun (WGS) entry which is preliminary data.</text>
</comment>
<dbReference type="AlphaFoldDB" id="A0A388JRM2"/>
<feature type="transmembrane region" description="Helical" evidence="7">
    <location>
        <begin position="631"/>
        <end position="655"/>
    </location>
</feature>
<dbReference type="OrthoDB" id="38045at2759"/>
<evidence type="ECO:0000256" key="3">
    <source>
        <dbReference type="ARBA" id="ARBA00022729"/>
    </source>
</evidence>
<evidence type="ECO:0000256" key="2">
    <source>
        <dbReference type="ARBA" id="ARBA00022630"/>
    </source>
</evidence>
<evidence type="ECO:0000256" key="4">
    <source>
        <dbReference type="ARBA" id="ARBA00022827"/>
    </source>
</evidence>